<gene>
    <name evidence="2" type="ORF">GCM10008985_35190</name>
    <name evidence="3" type="ORF">MUK72_03755</name>
</gene>
<organism evidence="2 5">
    <name type="scientific">Halococcus dombrowskii</name>
    <dbReference type="NCBI Taxonomy" id="179637"/>
    <lineage>
        <taxon>Archaea</taxon>
        <taxon>Methanobacteriati</taxon>
        <taxon>Methanobacteriota</taxon>
        <taxon>Stenosarchaea group</taxon>
        <taxon>Halobacteria</taxon>
        <taxon>Halobacteriales</taxon>
        <taxon>Halococcaceae</taxon>
        <taxon>Halococcus</taxon>
    </lineage>
</organism>
<dbReference type="KEGG" id="hdo:MUK72_03755"/>
<evidence type="ECO:0000313" key="4">
    <source>
        <dbReference type="Proteomes" id="UP000830542"/>
    </source>
</evidence>
<reference evidence="2" key="3">
    <citation type="submission" date="2023-12" db="EMBL/GenBank/DDBJ databases">
        <authorList>
            <person name="Sun Q."/>
            <person name="Inoue M."/>
        </authorList>
    </citation>
    <scope>NUCLEOTIDE SEQUENCE</scope>
    <source>
        <strain evidence="2">JCM 12289</strain>
    </source>
</reference>
<reference evidence="3" key="2">
    <citation type="submission" date="2022-04" db="EMBL/GenBank/DDBJ databases">
        <title>Sequencing and genomic assembly of Halococcus dombrowskii.</title>
        <authorList>
            <person name="Lim S.W."/>
            <person name="MacLea K.S."/>
        </authorList>
    </citation>
    <scope>NUCLEOTIDE SEQUENCE</scope>
    <source>
        <strain evidence="3">H4</strain>
    </source>
</reference>
<feature type="region of interest" description="Disordered" evidence="1">
    <location>
        <begin position="16"/>
        <end position="41"/>
    </location>
</feature>
<feature type="region of interest" description="Disordered" evidence="1">
    <location>
        <begin position="176"/>
        <end position="196"/>
    </location>
</feature>
<evidence type="ECO:0000313" key="2">
    <source>
        <dbReference type="EMBL" id="GAA0475866.1"/>
    </source>
</evidence>
<dbReference type="Proteomes" id="UP001500962">
    <property type="component" value="Unassembled WGS sequence"/>
</dbReference>
<keyword evidence="4" id="KW-1185">Reference proteome</keyword>
<dbReference type="AlphaFoldDB" id="A0AAV3SMZ8"/>
<proteinExistence type="predicted"/>
<name>A0AAV3SMZ8_HALDO</name>
<sequence>MDEKTESLRDIFIDVTEESTVTEHQEDVRGSLTREGSTEDRTADVIAAMADRYDLPTSLDDAQRVDLVAAFYAGADDDSIAESLDTTTETVERARLALHLVRDRETDSPIEPSDLRERLADADVATVAADLDTTPETIERHRRVAETQAARRTVGDRFREAFDEIYLDADLASHTDDVTRDGLDEATEGMENELSL</sequence>
<dbReference type="GeneID" id="71760933"/>
<dbReference type="RefSeq" id="WP_244704083.1">
    <property type="nucleotide sequence ID" value="NZ_BAAADN010000087.1"/>
</dbReference>
<feature type="compositionally biased region" description="Acidic residues" evidence="1">
    <location>
        <begin position="184"/>
        <end position="196"/>
    </location>
</feature>
<dbReference type="EMBL" id="CP095005">
    <property type="protein sequence ID" value="UOO95832.1"/>
    <property type="molecule type" value="Genomic_DNA"/>
</dbReference>
<protein>
    <submittedName>
        <fullName evidence="3">Conditioned medium-induced protein 4</fullName>
    </submittedName>
</protein>
<dbReference type="Proteomes" id="UP000830542">
    <property type="component" value="Chromosome"/>
</dbReference>
<dbReference type="EMBL" id="BAAADN010000087">
    <property type="protein sequence ID" value="GAA0475866.1"/>
    <property type="molecule type" value="Genomic_DNA"/>
</dbReference>
<reference evidence="2" key="1">
    <citation type="journal article" date="2014" name="Int. J. Syst. Evol. Microbiol.">
        <title>Complete genome sequence of Corynebacterium casei LMG S-19264T (=DSM 44701T), isolated from a smear-ripened cheese.</title>
        <authorList>
            <consortium name="US DOE Joint Genome Institute (JGI-PGF)"/>
            <person name="Walter F."/>
            <person name="Albersmeier A."/>
            <person name="Kalinowski J."/>
            <person name="Ruckert C."/>
        </authorList>
    </citation>
    <scope>NUCLEOTIDE SEQUENCE</scope>
    <source>
        <strain evidence="2">JCM 12289</strain>
    </source>
</reference>
<evidence type="ECO:0000313" key="3">
    <source>
        <dbReference type="EMBL" id="UOO95832.1"/>
    </source>
</evidence>
<accession>A0AAV3SMZ8</accession>
<evidence type="ECO:0000313" key="5">
    <source>
        <dbReference type="Proteomes" id="UP001500962"/>
    </source>
</evidence>
<evidence type="ECO:0000256" key="1">
    <source>
        <dbReference type="SAM" id="MobiDB-lite"/>
    </source>
</evidence>